<sequence>MSDRMMEKVEYVYQRVIVKALSFSKVILLSVLGLFVLSVVVLTRLGGEFIPDLPEGDYAVETRVLTGSSLTTSVEAVSKSSKILLDKFPEVERIVTKTGSSEVPMEPLPVDVSDMIIVLKDRKEWTSAKTYEELERKMIQELKAVPGVTFGFQFPVAMRFNELISGARQDVVCKIFGENMDTLDYYAKKIGAICTTIEGTTGLYVEAVSGMPQIVINYDRVAIAQYGLNISDINRVVNSAFAGEVSGSVFEGEKRFDLVVRMKEEKRKELSDVQNLLIPAPAGNQVPLSAVANVAIVDSPNQIQRENSQRRIMVGFNVDGRDVQSMVTELQSKIEQQIKLPPGYYISYGGAFKNLEAAKERLYIAVPLSLLLIFLLLYFAFRSVKQGLLIYSAIPLSAIGGILALAVRGIPFSISAGVGFIALFGVAVLNGIILIAEFNRLQKEGMKDIRQLVIKGTTTRLRPVLMTAFVASLGFLPMAISNGEGAEVQRPLATVVIGGLMVATLLTLFVLPILYIAFQRKTNTTTVGVLAILMKALLNEEWKSSVLNAGLKEVELTKQVGQAYYDLAYLLDKQRLLEKTDSLFSKYRDIAILRYEKGEVNILEKATADNQQGQIKIQLIRLQRDLEIALLRFQLLLNTETVYVPESDEAVFSRIPSVADTSLLSTHPALQYLKQQQEVAVASTHVERQKLLPDLT</sequence>
<protein>
    <submittedName>
        <fullName evidence="2">Cation efflux system protein CzcA domain protein</fullName>
    </submittedName>
</protein>
<feature type="transmembrane region" description="Helical" evidence="1">
    <location>
        <begin position="21"/>
        <end position="42"/>
    </location>
</feature>
<dbReference type="PANTHER" id="PTHR32063">
    <property type="match status" value="1"/>
</dbReference>
<dbReference type="Gene3D" id="3.30.70.1430">
    <property type="entry name" value="Multidrug efflux transporter AcrB pore domain"/>
    <property type="match status" value="1"/>
</dbReference>
<dbReference type="AlphaFoldDB" id="A0A0D6L4G0"/>
<evidence type="ECO:0000313" key="3">
    <source>
        <dbReference type="Proteomes" id="UP000054495"/>
    </source>
</evidence>
<dbReference type="PANTHER" id="PTHR32063:SF24">
    <property type="entry name" value="CATION EFFLUX SYSTEM (ACRB_ACRD_ACRF FAMILY)"/>
    <property type="match status" value="1"/>
</dbReference>
<dbReference type="GO" id="GO:0015562">
    <property type="term" value="F:efflux transmembrane transporter activity"/>
    <property type="evidence" value="ECO:0007669"/>
    <property type="project" value="InterPro"/>
</dbReference>
<evidence type="ECO:0000313" key="2">
    <source>
        <dbReference type="EMBL" id="EPB65824.1"/>
    </source>
</evidence>
<name>A0A0D6L4G0_9BILA</name>
<proteinExistence type="predicted"/>
<dbReference type="InterPro" id="IPR001036">
    <property type="entry name" value="Acrflvin-R"/>
</dbReference>
<feature type="non-terminal residue" evidence="2">
    <location>
        <position position="696"/>
    </location>
</feature>
<dbReference type="Proteomes" id="UP000054495">
    <property type="component" value="Unassembled WGS sequence"/>
</dbReference>
<dbReference type="EMBL" id="KE127008">
    <property type="protein sequence ID" value="EPB65824.1"/>
    <property type="molecule type" value="Genomic_DNA"/>
</dbReference>
<dbReference type="Pfam" id="PF00873">
    <property type="entry name" value="ACR_tran"/>
    <property type="match status" value="1"/>
</dbReference>
<feature type="transmembrane region" description="Helical" evidence="1">
    <location>
        <begin position="459"/>
        <end position="480"/>
    </location>
</feature>
<evidence type="ECO:0000256" key="1">
    <source>
        <dbReference type="SAM" id="Phobius"/>
    </source>
</evidence>
<keyword evidence="1" id="KW-0472">Membrane</keyword>
<gene>
    <name evidence="2" type="ORF">ANCCEY_15104</name>
</gene>
<accession>A0A0D6L4G0</accession>
<dbReference type="Gene3D" id="3.30.70.1440">
    <property type="entry name" value="Multidrug efflux transporter AcrB pore domain"/>
    <property type="match status" value="1"/>
</dbReference>
<dbReference type="Gene3D" id="1.20.1600.10">
    <property type="entry name" value="Outer membrane efflux proteins (OEP)"/>
    <property type="match status" value="1"/>
</dbReference>
<organism evidence="2 3">
    <name type="scientific">Ancylostoma ceylanicum</name>
    <dbReference type="NCBI Taxonomy" id="53326"/>
    <lineage>
        <taxon>Eukaryota</taxon>
        <taxon>Metazoa</taxon>
        <taxon>Ecdysozoa</taxon>
        <taxon>Nematoda</taxon>
        <taxon>Chromadorea</taxon>
        <taxon>Rhabditida</taxon>
        <taxon>Rhabditina</taxon>
        <taxon>Rhabditomorpha</taxon>
        <taxon>Strongyloidea</taxon>
        <taxon>Ancylostomatidae</taxon>
        <taxon>Ancylostomatinae</taxon>
        <taxon>Ancylostoma</taxon>
    </lineage>
</organism>
<keyword evidence="1" id="KW-0812">Transmembrane</keyword>
<dbReference type="Gene3D" id="3.30.2090.10">
    <property type="entry name" value="Multidrug efflux transporter AcrB TolC docking domain, DN and DC subdomains"/>
    <property type="match status" value="1"/>
</dbReference>
<reference evidence="2 3" key="1">
    <citation type="submission" date="2013-05" db="EMBL/GenBank/DDBJ databases">
        <title>Draft genome of the parasitic nematode Anyclostoma ceylanicum.</title>
        <authorList>
            <person name="Mitreva M."/>
        </authorList>
    </citation>
    <scope>NUCLEOTIDE SEQUENCE [LARGE SCALE GENOMIC DNA]</scope>
</reference>
<dbReference type="SUPFAM" id="SSF82714">
    <property type="entry name" value="Multidrug efflux transporter AcrB TolC docking domain, DN and DC subdomains"/>
    <property type="match status" value="1"/>
</dbReference>
<dbReference type="PRINTS" id="PR00702">
    <property type="entry name" value="ACRIFLAVINRP"/>
</dbReference>
<dbReference type="GO" id="GO:0005886">
    <property type="term" value="C:plasma membrane"/>
    <property type="evidence" value="ECO:0007669"/>
    <property type="project" value="TreeGrafter"/>
</dbReference>
<keyword evidence="1" id="KW-1133">Transmembrane helix</keyword>
<feature type="transmembrane region" description="Helical" evidence="1">
    <location>
        <begin position="492"/>
        <end position="518"/>
    </location>
</feature>
<feature type="transmembrane region" description="Helical" evidence="1">
    <location>
        <begin position="362"/>
        <end position="381"/>
    </location>
</feature>
<dbReference type="InterPro" id="IPR027463">
    <property type="entry name" value="AcrB_DN_DC_subdom"/>
</dbReference>
<dbReference type="GO" id="GO:0042910">
    <property type="term" value="F:xenobiotic transmembrane transporter activity"/>
    <property type="evidence" value="ECO:0007669"/>
    <property type="project" value="TreeGrafter"/>
</dbReference>
<dbReference type="Gene3D" id="1.20.1640.10">
    <property type="entry name" value="Multidrug efflux transporter AcrB transmembrane domain"/>
    <property type="match status" value="1"/>
</dbReference>
<dbReference type="SUPFAM" id="SSF56954">
    <property type="entry name" value="Outer membrane efflux proteins (OEP)"/>
    <property type="match status" value="1"/>
</dbReference>
<keyword evidence="3" id="KW-1185">Reference proteome</keyword>
<dbReference type="SUPFAM" id="SSF82866">
    <property type="entry name" value="Multidrug efflux transporter AcrB transmembrane domain"/>
    <property type="match status" value="1"/>
</dbReference>
<feature type="transmembrane region" description="Helical" evidence="1">
    <location>
        <begin position="416"/>
        <end position="438"/>
    </location>
</feature>
<feature type="transmembrane region" description="Helical" evidence="1">
    <location>
        <begin position="388"/>
        <end position="410"/>
    </location>
</feature>